<evidence type="ECO:0000256" key="1">
    <source>
        <dbReference type="SAM" id="MobiDB-lite"/>
    </source>
</evidence>
<evidence type="ECO:0000256" key="2">
    <source>
        <dbReference type="SAM" id="SignalP"/>
    </source>
</evidence>
<organism evidence="3 4">
    <name type="scientific">Streptomyces piniterrae</name>
    <dbReference type="NCBI Taxonomy" id="2571125"/>
    <lineage>
        <taxon>Bacteria</taxon>
        <taxon>Bacillati</taxon>
        <taxon>Actinomycetota</taxon>
        <taxon>Actinomycetes</taxon>
        <taxon>Kitasatosporales</taxon>
        <taxon>Streptomycetaceae</taxon>
        <taxon>Streptomyces</taxon>
    </lineage>
</organism>
<feature type="signal peptide" evidence="2">
    <location>
        <begin position="1"/>
        <end position="28"/>
    </location>
</feature>
<dbReference type="RefSeq" id="WP_136741097.1">
    <property type="nucleotide sequence ID" value="NZ_SUMB01000005.1"/>
</dbReference>
<name>A0A4U0NSA0_9ACTN</name>
<dbReference type="AlphaFoldDB" id="A0A4U0NSA0"/>
<comment type="caution">
    <text evidence="3">The sequence shown here is derived from an EMBL/GenBank/DDBJ whole genome shotgun (WGS) entry which is preliminary data.</text>
</comment>
<evidence type="ECO:0000313" key="3">
    <source>
        <dbReference type="EMBL" id="TJZ53084.1"/>
    </source>
</evidence>
<feature type="chain" id="PRO_5020213209" description="ATP-binding protein" evidence="2">
    <location>
        <begin position="29"/>
        <end position="100"/>
    </location>
</feature>
<sequence>MKQGTIKTLGAVALGAAFAATAAGTASAAPAVDGDATKLVNKVSLDKAGKVAKGVSGVTPGTNDVKLQPKTQGNKLPGNELAPLVGGLPAGNLTNNLPVG</sequence>
<evidence type="ECO:0008006" key="5">
    <source>
        <dbReference type="Google" id="ProtNLM"/>
    </source>
</evidence>
<keyword evidence="4" id="KW-1185">Reference proteome</keyword>
<dbReference type="EMBL" id="SUMB01000005">
    <property type="protein sequence ID" value="TJZ53084.1"/>
    <property type="molecule type" value="Genomic_DNA"/>
</dbReference>
<evidence type="ECO:0000313" key="4">
    <source>
        <dbReference type="Proteomes" id="UP000308697"/>
    </source>
</evidence>
<dbReference type="Proteomes" id="UP000308697">
    <property type="component" value="Unassembled WGS sequence"/>
</dbReference>
<gene>
    <name evidence="3" type="ORF">FCH28_18260</name>
</gene>
<feature type="region of interest" description="Disordered" evidence="1">
    <location>
        <begin position="56"/>
        <end position="77"/>
    </location>
</feature>
<accession>A0A4U0NSA0</accession>
<protein>
    <recommendedName>
        <fullName evidence="5">ATP-binding protein</fullName>
    </recommendedName>
</protein>
<keyword evidence="2" id="KW-0732">Signal</keyword>
<reference evidence="3 4" key="1">
    <citation type="submission" date="2019-04" db="EMBL/GenBank/DDBJ databases">
        <title>Streptomyces piniterrae sp. nov., a heliquinomycin-producing actinomycete isolated from rhizosphere soil of Pinus yunnanensis.</title>
        <authorList>
            <person name="Zhuang X."/>
            <person name="Zhao J."/>
        </authorList>
    </citation>
    <scope>NUCLEOTIDE SEQUENCE [LARGE SCALE GENOMIC DNA]</scope>
    <source>
        <strain evidence="4">jys28</strain>
    </source>
</reference>
<proteinExistence type="predicted"/>